<dbReference type="AlphaFoldDB" id="A0A0G3I3G3"/>
<comment type="pathway">
    <text evidence="1 7">Carbohydrate degradation; pentose phosphate pathway; D-ribulose 5-phosphate from D-glucose 6-phosphate (oxidative stage): step 1/3.</text>
</comment>
<comment type="function">
    <text evidence="7">Catalyzes the oxidation of glucose 6-phosphate to 6-phosphogluconolactone.</text>
</comment>
<dbReference type="Pfam" id="PF00479">
    <property type="entry name" value="G6PD_N"/>
    <property type="match status" value="1"/>
</dbReference>
<dbReference type="InterPro" id="IPR019796">
    <property type="entry name" value="G6P_DH_AS"/>
</dbReference>
<dbReference type="PIRSF" id="PIRSF000110">
    <property type="entry name" value="G6PD"/>
    <property type="match status" value="1"/>
</dbReference>
<keyword evidence="5 7" id="KW-0560">Oxidoreductase</keyword>
<feature type="binding site" evidence="7">
    <location>
        <position position="342"/>
    </location>
    <ligand>
        <name>substrate</name>
    </ligand>
</feature>
<evidence type="ECO:0000259" key="8">
    <source>
        <dbReference type="Pfam" id="PF00479"/>
    </source>
</evidence>
<dbReference type="OrthoDB" id="9802739at2"/>
<dbReference type="SUPFAM" id="SSF55347">
    <property type="entry name" value="Glyceraldehyde-3-phosphate dehydrogenase-like, C-terminal domain"/>
    <property type="match status" value="1"/>
</dbReference>
<dbReference type="KEGG" id="lau:G293_03825"/>
<evidence type="ECO:0000259" key="9">
    <source>
        <dbReference type="Pfam" id="PF02781"/>
    </source>
</evidence>
<feature type="binding site" evidence="7">
    <location>
        <begin position="95"/>
        <end position="96"/>
    </location>
    <ligand>
        <name>NADP(+)</name>
        <dbReference type="ChEBI" id="CHEBI:58349"/>
    </ligand>
</feature>
<dbReference type="Pfam" id="PF02781">
    <property type="entry name" value="G6PD_C"/>
    <property type="match status" value="1"/>
</dbReference>
<dbReference type="Gene3D" id="3.30.360.10">
    <property type="entry name" value="Dihydrodipicolinate Reductase, domain 2"/>
    <property type="match status" value="1"/>
</dbReference>
<evidence type="ECO:0000313" key="11">
    <source>
        <dbReference type="Proteomes" id="UP000035503"/>
    </source>
</evidence>
<dbReference type="STRING" id="1277257.G293_03825"/>
<dbReference type="UniPathway" id="UPA00115">
    <property type="reaction ID" value="UER00408"/>
</dbReference>
<organism evidence="10 11">
    <name type="scientific">Candidatus Liberibacter africanus PTSAPSY</name>
    <dbReference type="NCBI Taxonomy" id="1277257"/>
    <lineage>
        <taxon>Bacteria</taxon>
        <taxon>Pseudomonadati</taxon>
        <taxon>Pseudomonadota</taxon>
        <taxon>Alphaproteobacteria</taxon>
        <taxon>Hyphomicrobiales</taxon>
        <taxon>Rhizobiaceae</taxon>
        <taxon>Liberibacter</taxon>
    </lineage>
</organism>
<name>A0A0G3I3G3_LIBAF</name>
<dbReference type="GO" id="GO:0005829">
    <property type="term" value="C:cytosol"/>
    <property type="evidence" value="ECO:0007669"/>
    <property type="project" value="TreeGrafter"/>
</dbReference>
<dbReference type="Proteomes" id="UP000035503">
    <property type="component" value="Chromosome"/>
</dbReference>
<evidence type="ECO:0000256" key="7">
    <source>
        <dbReference type="HAMAP-Rule" id="MF_00966"/>
    </source>
</evidence>
<feature type="binding site" evidence="7">
    <location>
        <position position="181"/>
    </location>
    <ligand>
        <name>substrate</name>
    </ligand>
</feature>
<dbReference type="PATRIC" id="fig|1277257.4.peg.821"/>
<feature type="domain" description="Glucose-6-phosphate dehydrogenase C-terminal" evidence="9">
    <location>
        <begin position="192"/>
        <end position="489"/>
    </location>
</feature>
<dbReference type="RefSeq" id="WP_047264383.1">
    <property type="nucleotide sequence ID" value="NZ_CP004021.1"/>
</dbReference>
<dbReference type="InterPro" id="IPR022674">
    <property type="entry name" value="G6P_DH_NAD-bd"/>
</dbReference>
<dbReference type="GO" id="GO:0006006">
    <property type="term" value="P:glucose metabolic process"/>
    <property type="evidence" value="ECO:0007669"/>
    <property type="project" value="UniProtKB-KW"/>
</dbReference>
<dbReference type="EC" id="1.1.1.49" evidence="7"/>
<feature type="binding site" evidence="7">
    <location>
        <position position="185"/>
    </location>
    <ligand>
        <name>substrate</name>
    </ligand>
</feature>
<accession>A0A0G3I3G3</accession>
<protein>
    <recommendedName>
        <fullName evidence="7">Glucose-6-phosphate 1-dehydrogenase</fullName>
        <shortName evidence="7">G6PD</shortName>
        <ecNumber evidence="7">1.1.1.49</ecNumber>
    </recommendedName>
</protein>
<feature type="binding site" evidence="7">
    <location>
        <position position="151"/>
    </location>
    <ligand>
        <name>NADP(+)</name>
        <dbReference type="ChEBI" id="CHEBI:58349"/>
    </ligand>
</feature>
<feature type="domain" description="Glucose-6-phosphate dehydrogenase NAD-binding" evidence="8">
    <location>
        <begin position="14"/>
        <end position="189"/>
    </location>
</feature>
<dbReference type="InterPro" id="IPR001282">
    <property type="entry name" value="G6P_DH"/>
</dbReference>
<dbReference type="PANTHER" id="PTHR23429">
    <property type="entry name" value="GLUCOSE-6-PHOSPHATE 1-DEHYDROGENASE G6PD"/>
    <property type="match status" value="1"/>
</dbReference>
<proteinExistence type="inferred from homology"/>
<dbReference type="Gene3D" id="3.40.50.720">
    <property type="entry name" value="NAD(P)-binding Rossmann-like Domain"/>
    <property type="match status" value="1"/>
</dbReference>
<dbReference type="HAMAP" id="MF_00966">
    <property type="entry name" value="G6PD"/>
    <property type="match status" value="1"/>
</dbReference>
<feature type="binding site" evidence="7">
    <location>
        <position position="219"/>
    </location>
    <ligand>
        <name>substrate</name>
    </ligand>
</feature>
<dbReference type="SUPFAM" id="SSF51735">
    <property type="entry name" value="NAD(P)-binding Rossmann-fold domains"/>
    <property type="match status" value="1"/>
</dbReference>
<comment type="catalytic activity">
    <reaction evidence="7">
        <text>D-glucose 6-phosphate + NADP(+) = 6-phospho-D-glucono-1,5-lactone + NADPH + H(+)</text>
        <dbReference type="Rhea" id="RHEA:15841"/>
        <dbReference type="ChEBI" id="CHEBI:15378"/>
        <dbReference type="ChEBI" id="CHEBI:57783"/>
        <dbReference type="ChEBI" id="CHEBI:57955"/>
        <dbReference type="ChEBI" id="CHEBI:58349"/>
        <dbReference type="ChEBI" id="CHEBI:61548"/>
        <dbReference type="EC" id="1.1.1.49"/>
    </reaction>
</comment>
<dbReference type="GO" id="GO:0009051">
    <property type="term" value="P:pentose-phosphate shunt, oxidative branch"/>
    <property type="evidence" value="ECO:0007669"/>
    <property type="project" value="TreeGrafter"/>
</dbReference>
<dbReference type="GO" id="GO:0050661">
    <property type="term" value="F:NADP binding"/>
    <property type="evidence" value="ECO:0007669"/>
    <property type="project" value="UniProtKB-UniRule"/>
</dbReference>
<comment type="caution">
    <text evidence="7">Lacks conserved residue(s) required for the propagation of feature annotation.</text>
</comment>
<evidence type="ECO:0000313" key="10">
    <source>
        <dbReference type="EMBL" id="AKK20391.1"/>
    </source>
</evidence>
<dbReference type="InterPro" id="IPR036291">
    <property type="entry name" value="NAD(P)-bd_dom_sf"/>
</dbReference>
<keyword evidence="6 7" id="KW-0119">Carbohydrate metabolism</keyword>
<evidence type="ECO:0000256" key="1">
    <source>
        <dbReference type="ARBA" id="ARBA00004937"/>
    </source>
</evidence>
<feature type="binding site" evidence="7">
    <location>
        <position position="238"/>
    </location>
    <ligand>
        <name>substrate</name>
    </ligand>
</feature>
<dbReference type="GO" id="GO:0004345">
    <property type="term" value="F:glucose-6-phosphate dehydrogenase activity"/>
    <property type="evidence" value="ECO:0007669"/>
    <property type="project" value="UniProtKB-UniRule"/>
</dbReference>
<feature type="binding site" evidence="7">
    <location>
        <position position="52"/>
    </location>
    <ligand>
        <name>NADP(+)</name>
        <dbReference type="ChEBI" id="CHEBI:58349"/>
    </ligand>
</feature>
<evidence type="ECO:0000256" key="2">
    <source>
        <dbReference type="ARBA" id="ARBA00009975"/>
    </source>
</evidence>
<sequence length="492" mass="56770">MQNKAPHMNNFDFIIFGGTGDLAKRKLFPALYNNYVNQEKDQIFSRIIGVCRIKMSVEKYRSFVDTELKRYLKNGEYNPLKVKNFLSFIFYVNLDVEKNYGWDILKTLLEIDQNKIRVFYLAISSIFFGKISQKIHDNNLVTEDTRVVLEKPIGHDLNSAQTIHAITGKIFKESQIFRIDHYLGKEAVQGLLAFRFANIFYESLWNNKYIDQIQITTAETIGIENRIDYYENTGALRDMIQNHLLQLLCLVSMEMPVSMEEKSIKNEKIKVLQSLKTITPQNVKELTVRGQYQAGIVNGFPVKGYLETIPSGMSDTETFVAIKASIENSRWSGIPFYLRTGKYLAKHVSEIVISFKHAPCTIFDHQMSTIEANKLILRLQNNGGIEQVIITKDHSTSGVKLKKNVLQICCDSQKIHRNPDGYERLLMDIVHADQTLFMGYNEVEESWRWSDSILKSWKTVSQNVDYYAAGTWGPNQSNVLLQKNSHKWHEST</sequence>
<dbReference type="InterPro" id="IPR022675">
    <property type="entry name" value="G6P_DH_C"/>
</dbReference>
<dbReference type="NCBIfam" id="TIGR00871">
    <property type="entry name" value="zwf"/>
    <property type="match status" value="1"/>
</dbReference>
<evidence type="ECO:0000256" key="4">
    <source>
        <dbReference type="ARBA" id="ARBA00022857"/>
    </source>
</evidence>
<dbReference type="PRINTS" id="PR00079">
    <property type="entry name" value="G6PDHDRGNASE"/>
</dbReference>
<keyword evidence="4 7" id="KW-0521">NADP</keyword>
<evidence type="ECO:0000256" key="3">
    <source>
        <dbReference type="ARBA" id="ARBA00022526"/>
    </source>
</evidence>
<keyword evidence="11" id="KW-1185">Reference proteome</keyword>
<keyword evidence="3 7" id="KW-0313">Glucose metabolism</keyword>
<dbReference type="EMBL" id="CP004021">
    <property type="protein sequence ID" value="AKK20391.1"/>
    <property type="molecule type" value="Genomic_DNA"/>
</dbReference>
<gene>
    <name evidence="7" type="primary">zwf</name>
    <name evidence="10" type="ORF">G293_03825</name>
</gene>
<evidence type="ECO:0000256" key="5">
    <source>
        <dbReference type="ARBA" id="ARBA00023002"/>
    </source>
</evidence>
<feature type="active site" description="Proton acceptor" evidence="7">
    <location>
        <position position="243"/>
    </location>
</feature>
<reference evidence="10 11" key="1">
    <citation type="journal article" date="2015" name="Genome Announc.">
        <title>Complete Genome Sequence of 'Candidatus Liberibacter africanus,' a Bacterium Associated with Citrus Huanglongbing.</title>
        <authorList>
            <person name="Lin H."/>
            <person name="Pietersen G."/>
            <person name="Han C."/>
            <person name="Read D.A."/>
            <person name="Lou B."/>
            <person name="Gupta G."/>
            <person name="Civerolo E.L."/>
        </authorList>
    </citation>
    <scope>NUCLEOTIDE SEQUENCE [LARGE SCALE GENOMIC DNA]</scope>
    <source>
        <strain evidence="10 11">PTSAPSY</strain>
    </source>
</reference>
<evidence type="ECO:0000256" key="6">
    <source>
        <dbReference type="ARBA" id="ARBA00023277"/>
    </source>
</evidence>
<dbReference type="PANTHER" id="PTHR23429:SF0">
    <property type="entry name" value="GLUCOSE-6-PHOSPHATE 1-DEHYDROGENASE"/>
    <property type="match status" value="1"/>
</dbReference>
<comment type="similarity">
    <text evidence="2 7">Belongs to the glucose-6-phosphate dehydrogenase family.</text>
</comment>
<feature type="binding site" evidence="7">
    <location>
        <begin position="17"/>
        <end position="24"/>
    </location>
    <ligand>
        <name>NADP(+)</name>
        <dbReference type="ChEBI" id="CHEBI:58349"/>
    </ligand>
</feature>
<dbReference type="PROSITE" id="PS00069">
    <property type="entry name" value="G6P_DEHYDROGENASE"/>
    <property type="match status" value="1"/>
</dbReference>